<evidence type="ECO:0000256" key="1">
    <source>
        <dbReference type="SAM" id="MobiDB-lite"/>
    </source>
</evidence>
<feature type="signal peptide" evidence="2">
    <location>
        <begin position="1"/>
        <end position="17"/>
    </location>
</feature>
<keyword evidence="2" id="KW-0732">Signal</keyword>
<feature type="compositionally biased region" description="Low complexity" evidence="1">
    <location>
        <begin position="428"/>
        <end position="446"/>
    </location>
</feature>
<dbReference type="Proteomes" id="UP000005239">
    <property type="component" value="Unassembled WGS sequence"/>
</dbReference>
<accession>A0A8R1YBN2</accession>
<feature type="compositionally biased region" description="Low complexity" evidence="1">
    <location>
        <begin position="403"/>
        <end position="419"/>
    </location>
</feature>
<evidence type="ECO:0000256" key="2">
    <source>
        <dbReference type="SAM" id="SignalP"/>
    </source>
</evidence>
<feature type="chain" id="PRO_5035791943" evidence="2">
    <location>
        <begin position="18"/>
        <end position="487"/>
    </location>
</feature>
<organism evidence="3 4">
    <name type="scientific">Pristionchus pacificus</name>
    <name type="common">Parasitic nematode worm</name>
    <dbReference type="NCBI Taxonomy" id="54126"/>
    <lineage>
        <taxon>Eukaryota</taxon>
        <taxon>Metazoa</taxon>
        <taxon>Ecdysozoa</taxon>
        <taxon>Nematoda</taxon>
        <taxon>Chromadorea</taxon>
        <taxon>Rhabditida</taxon>
        <taxon>Rhabditina</taxon>
        <taxon>Diplogasteromorpha</taxon>
        <taxon>Diplogasteroidea</taxon>
        <taxon>Neodiplogasteridae</taxon>
        <taxon>Pristionchus</taxon>
    </lineage>
</organism>
<reference evidence="4" key="1">
    <citation type="journal article" date="2008" name="Nat. Genet.">
        <title>The Pristionchus pacificus genome provides a unique perspective on nematode lifestyle and parasitism.</title>
        <authorList>
            <person name="Dieterich C."/>
            <person name="Clifton S.W."/>
            <person name="Schuster L.N."/>
            <person name="Chinwalla A."/>
            <person name="Delehaunty K."/>
            <person name="Dinkelacker I."/>
            <person name="Fulton L."/>
            <person name="Fulton R."/>
            <person name="Godfrey J."/>
            <person name="Minx P."/>
            <person name="Mitreva M."/>
            <person name="Roeseler W."/>
            <person name="Tian H."/>
            <person name="Witte H."/>
            <person name="Yang S.P."/>
            <person name="Wilson R.K."/>
            <person name="Sommer R.J."/>
        </authorList>
    </citation>
    <scope>NUCLEOTIDE SEQUENCE [LARGE SCALE GENOMIC DNA]</scope>
    <source>
        <strain evidence="4">PS312</strain>
    </source>
</reference>
<keyword evidence="4" id="KW-1185">Reference proteome</keyword>
<name>A0A8R1YBN2_PRIPA</name>
<reference evidence="3" key="2">
    <citation type="submission" date="2022-06" db="UniProtKB">
        <authorList>
            <consortium name="EnsemblMetazoa"/>
        </authorList>
    </citation>
    <scope>IDENTIFICATION</scope>
    <source>
        <strain evidence="3">PS312</strain>
    </source>
</reference>
<feature type="region of interest" description="Disordered" evidence="1">
    <location>
        <begin position="403"/>
        <end position="452"/>
    </location>
</feature>
<sequence length="487" mass="54861">MLPYLILLSSLSSLSSASCGSHPPTDGSYDIFAVRPNRGPLPTVLNEARDEGLVRMAIDSPKEDCDSSCLFTLEHYDAPHHYSSLVVRKELSEFVPFGYTRITNRSTVYCARSEGGCGATVPVWRHFFFNGTGIYHTYTLDDSMVDGYTREGIPLCFVWSQDAIDLEGSGAHIILNDEERDKRNSVMTKEPRPCDVSFPNRTNMEMLTEYKNNRTVSPNTDSIDGTEFDHFYTLKSSKQLSGYNRTKDLGLILTKNDSSCSCLVTLVQTLDNQSGIFHRIDHKLMRSDAELNRMFERYNRTGEIFYCAAKKGQCGSSLPLYKHFDFIHIDSIITTSDKEVPSTSYRYPSDPLCWIWSASYDDEEEGSGETTVDRVKRTTVWEEEETEWTTDGWNTTVRIPSTNATTKITPTPTKINSTPKGNSTLTPSTVRSTTRLSNSTLSTTSPSSPPPTALDEIIVRMVRSALGNYSNWKDAVRRKLREISERI</sequence>
<proteinExistence type="predicted"/>
<evidence type="ECO:0000313" key="4">
    <source>
        <dbReference type="Proteomes" id="UP000005239"/>
    </source>
</evidence>
<dbReference type="AlphaFoldDB" id="A0A8R1YBN2"/>
<protein>
    <submittedName>
        <fullName evidence="3">Uncharacterized protein</fullName>
    </submittedName>
</protein>
<dbReference type="EnsemblMetazoa" id="PPA14644b.1">
    <property type="protein sequence ID" value="PPA14644b.1"/>
    <property type="gene ID" value="WBGene00104198"/>
</dbReference>
<evidence type="ECO:0000313" key="3">
    <source>
        <dbReference type="EnsemblMetazoa" id="PPA14644b.1"/>
    </source>
</evidence>
<gene>
    <name evidence="3" type="primary">WBGene00104198</name>
</gene>